<reference evidence="1" key="1">
    <citation type="journal article" date="2021" name="PeerJ">
        <title>Extensive microbial diversity within the chicken gut microbiome revealed by metagenomics and culture.</title>
        <authorList>
            <person name="Gilroy R."/>
            <person name="Ravi A."/>
            <person name="Getino M."/>
            <person name="Pursley I."/>
            <person name="Horton D.L."/>
            <person name="Alikhan N.F."/>
            <person name="Baker D."/>
            <person name="Gharbi K."/>
            <person name="Hall N."/>
            <person name="Watson M."/>
            <person name="Adriaenssens E.M."/>
            <person name="Foster-Nyarko E."/>
            <person name="Jarju S."/>
            <person name="Secka A."/>
            <person name="Antonio M."/>
            <person name="Oren A."/>
            <person name="Chaudhuri R.R."/>
            <person name="La Ragione R."/>
            <person name="Hildebrand F."/>
            <person name="Pallen M.J."/>
        </authorList>
    </citation>
    <scope>NUCLEOTIDE SEQUENCE</scope>
    <source>
        <strain evidence="1">ChiBcolR7-4860</strain>
    </source>
</reference>
<sequence>MQQIYAWLDLGDGLQPLNDHTRDVAVLDSLSIQWGTDTLGGQPDPAVCSFTLADHTGVLSGDFIRLAGARLVLTMSREPQWRDLAQYGAWEDCDFPIGELATRYRPDTVDASGSISLFDGIIASGGSIERHDDHWHLVLSASSRMLIWKRLQKQGPVSGAANLQGMHWTGTPEQRLTELNKRAQDAGAPVADASGLSLPGSVAPYDANTYPSQLDLLHRLYAHSPLMPIWHEHTDGMTTVIAHTDLAAPATLTIDANATVHTTGPDGATRPAIASKDIKVDDDVTLTINEPLTGVTVQGKTCETDDDGKLSFNQAESTYTAPSLPDNLTATQNTITMESDAILASDSASYPAWTPDATGRDDMQRWILAQDKIAAPDTITFDSRRIDPSAYPWLYRPEPSGPIFAEGPVFAELTASDGSPTASSIWTTIAGTFTFQWVGETPVLRNECSIVPLPGIGFNTPTWGDLQG</sequence>
<dbReference type="Proteomes" id="UP000786560">
    <property type="component" value="Unassembled WGS sequence"/>
</dbReference>
<protein>
    <submittedName>
        <fullName evidence="1">Uncharacterized protein</fullName>
    </submittedName>
</protein>
<name>A0A921IXJ4_9BIFI</name>
<dbReference type="EMBL" id="DYUX01000028">
    <property type="protein sequence ID" value="HJG42373.1"/>
    <property type="molecule type" value="Genomic_DNA"/>
</dbReference>
<evidence type="ECO:0000313" key="1">
    <source>
        <dbReference type="EMBL" id="HJG42373.1"/>
    </source>
</evidence>
<comment type="caution">
    <text evidence="1">The sequence shown here is derived from an EMBL/GenBank/DDBJ whole genome shotgun (WGS) entry which is preliminary data.</text>
</comment>
<reference evidence="1" key="2">
    <citation type="submission" date="2021-09" db="EMBL/GenBank/DDBJ databases">
        <authorList>
            <person name="Gilroy R."/>
        </authorList>
    </citation>
    <scope>NUCLEOTIDE SEQUENCE</scope>
    <source>
        <strain evidence="1">ChiBcolR7-4860</strain>
    </source>
</reference>
<dbReference type="RefSeq" id="WP_278711694.1">
    <property type="nucleotide sequence ID" value="NZ_DYUX01000028.1"/>
</dbReference>
<dbReference type="AlphaFoldDB" id="A0A921IXJ4"/>
<organism evidence="1 2">
    <name type="scientific">Bifidobacterium pullorum subsp. gallinarum</name>
    <dbReference type="NCBI Taxonomy" id="78344"/>
    <lineage>
        <taxon>Bacteria</taxon>
        <taxon>Bacillati</taxon>
        <taxon>Actinomycetota</taxon>
        <taxon>Actinomycetes</taxon>
        <taxon>Bifidobacteriales</taxon>
        <taxon>Bifidobacteriaceae</taxon>
        <taxon>Bifidobacterium</taxon>
    </lineage>
</organism>
<proteinExistence type="predicted"/>
<evidence type="ECO:0000313" key="2">
    <source>
        <dbReference type="Proteomes" id="UP000786560"/>
    </source>
</evidence>
<gene>
    <name evidence="1" type="ORF">K8U73_08350</name>
</gene>
<accession>A0A921IXJ4</accession>